<dbReference type="RefSeq" id="WP_078815388.1">
    <property type="nucleotide sequence ID" value="NZ_FUYE01000018.1"/>
</dbReference>
<reference evidence="5" key="1">
    <citation type="submission" date="2017-02" db="EMBL/GenBank/DDBJ databases">
        <authorList>
            <person name="Varghese N."/>
            <person name="Submissions S."/>
        </authorList>
    </citation>
    <scope>NUCLEOTIDE SEQUENCE [LARGE SCALE GENOMIC DNA]</scope>
    <source>
        <strain evidence="5">ATCC 700200</strain>
    </source>
</reference>
<evidence type="ECO:0000313" key="5">
    <source>
        <dbReference type="Proteomes" id="UP000190774"/>
    </source>
</evidence>
<dbReference type="STRING" id="48467.SAMN02745166_04236"/>
<dbReference type="Proteomes" id="UP000190774">
    <property type="component" value="Unassembled WGS sequence"/>
</dbReference>
<evidence type="ECO:0000313" key="4">
    <source>
        <dbReference type="EMBL" id="SKB05337.1"/>
    </source>
</evidence>
<feature type="domain" description="DUF6799" evidence="3">
    <location>
        <begin position="43"/>
        <end position="104"/>
    </location>
</feature>
<keyword evidence="2" id="KW-0732">Signal</keyword>
<dbReference type="OrthoDB" id="196996at2"/>
<evidence type="ECO:0000256" key="2">
    <source>
        <dbReference type="SAM" id="SignalP"/>
    </source>
</evidence>
<dbReference type="InterPro" id="IPR046478">
    <property type="entry name" value="DUF6799"/>
</dbReference>
<sequence length="143" mass="15972">MKKLIQSLAFACLSLCVITSYGADQTPAEKEAEKKAEKAAELNHIALKDGKLWVMKDGQTTELTETVTLNDGTRVMKDGSYIEQGKTETKMLKQGEAITWEGKVTDHEKVMKDIEKHKEKMAEKAAKDAEKEAKQEAKEAEKN</sequence>
<feature type="signal peptide" evidence="2">
    <location>
        <begin position="1"/>
        <end position="22"/>
    </location>
</feature>
<evidence type="ECO:0000256" key="1">
    <source>
        <dbReference type="SAM" id="MobiDB-lite"/>
    </source>
</evidence>
<accession>A0A1T4YU00</accession>
<dbReference type="Pfam" id="PF20606">
    <property type="entry name" value="DUF6799"/>
    <property type="match status" value="1"/>
</dbReference>
<proteinExistence type="predicted"/>
<protein>
    <recommendedName>
        <fullName evidence="3">DUF6799 domain-containing protein</fullName>
    </recommendedName>
</protein>
<gene>
    <name evidence="4" type="ORF">SAMN02745166_04236</name>
</gene>
<keyword evidence="5" id="KW-1185">Reference proteome</keyword>
<organism evidence="4 5">
    <name type="scientific">Prosthecobacter debontii</name>
    <dbReference type="NCBI Taxonomy" id="48467"/>
    <lineage>
        <taxon>Bacteria</taxon>
        <taxon>Pseudomonadati</taxon>
        <taxon>Verrucomicrobiota</taxon>
        <taxon>Verrucomicrobiia</taxon>
        <taxon>Verrucomicrobiales</taxon>
        <taxon>Verrucomicrobiaceae</taxon>
        <taxon>Prosthecobacter</taxon>
    </lineage>
</organism>
<dbReference type="EMBL" id="FUYE01000018">
    <property type="protein sequence ID" value="SKB05337.1"/>
    <property type="molecule type" value="Genomic_DNA"/>
</dbReference>
<feature type="chain" id="PRO_5010517441" description="DUF6799 domain-containing protein" evidence="2">
    <location>
        <begin position="23"/>
        <end position="143"/>
    </location>
</feature>
<dbReference type="AlphaFoldDB" id="A0A1T4YU00"/>
<evidence type="ECO:0000259" key="3">
    <source>
        <dbReference type="Pfam" id="PF20606"/>
    </source>
</evidence>
<name>A0A1T4YU00_9BACT</name>
<feature type="region of interest" description="Disordered" evidence="1">
    <location>
        <begin position="118"/>
        <end position="143"/>
    </location>
</feature>